<evidence type="ECO:0000313" key="3">
    <source>
        <dbReference type="EMBL" id="TKD13828.1"/>
    </source>
</evidence>
<feature type="domain" description="WYL" evidence="2">
    <location>
        <begin position="171"/>
        <end position="235"/>
    </location>
</feature>
<dbReference type="Pfam" id="PF13280">
    <property type="entry name" value="WYL"/>
    <property type="match status" value="1"/>
</dbReference>
<protein>
    <submittedName>
        <fullName evidence="3">WYL domain-containing protein</fullName>
    </submittedName>
</protein>
<comment type="caution">
    <text evidence="3">The sequence shown here is derived from an EMBL/GenBank/DDBJ whole genome shotgun (WGS) entry which is preliminary data.</text>
</comment>
<dbReference type="EMBL" id="SWJZ01000110">
    <property type="protein sequence ID" value="TKD13828.1"/>
    <property type="molecule type" value="Genomic_DNA"/>
</dbReference>
<evidence type="ECO:0000256" key="1">
    <source>
        <dbReference type="SAM" id="MobiDB-lite"/>
    </source>
</evidence>
<evidence type="ECO:0000259" key="2">
    <source>
        <dbReference type="Pfam" id="PF13280"/>
    </source>
</evidence>
<proteinExistence type="predicted"/>
<dbReference type="OrthoDB" id="7779206at2"/>
<sequence>MAPPAAISASRINAWPWQRVSQTPTAIDTPRGQDCRCGPSRRFPRRALGKECRVMRDLDGRASAVLLTRRALGARLAGAVVAGGVGGGAAVAAVPAPDPVLRDAALRGLALAGHRGDPVTAAAARAALQRLIETDPEAAILTRLYQLLDVRPAAYWQEGVSRAPPARAEDLAALHAAIRACRPVVFDYTDRGGTVTARRARPLVLVHPAQGVKLLAWCETRAGFRQFFVRAIAGLSVQPGDFAADRMALLQGLLAKEEGAGEGEPVPRPGGDRPGP</sequence>
<dbReference type="Proteomes" id="UP000310597">
    <property type="component" value="Unassembled WGS sequence"/>
</dbReference>
<gene>
    <name evidence="3" type="ORF">FBT96_18765</name>
</gene>
<evidence type="ECO:0000313" key="4">
    <source>
        <dbReference type="Proteomes" id="UP000310597"/>
    </source>
</evidence>
<dbReference type="InterPro" id="IPR026881">
    <property type="entry name" value="WYL_dom"/>
</dbReference>
<dbReference type="AlphaFoldDB" id="A0A4U1JLU2"/>
<reference evidence="3 4" key="1">
    <citation type="submission" date="2019-04" db="EMBL/GenBank/DDBJ databases">
        <title>Draft Whole-Genome sequence of the purple photosynthetic bacterium Rhodobacter capsulatus SP108 with an indigenous class A beta-lactamase.</title>
        <authorList>
            <person name="Robertson S."/>
            <person name="Meyer T.E."/>
            <person name="Kyndt J.A."/>
        </authorList>
    </citation>
    <scope>NUCLEOTIDE SEQUENCE [LARGE SCALE GENOMIC DNA]</scope>
    <source>
        <strain evidence="3 4">SP108</strain>
    </source>
</reference>
<feature type="region of interest" description="Disordered" evidence="1">
    <location>
        <begin position="256"/>
        <end position="276"/>
    </location>
</feature>
<name>A0A4U1JLU2_RHOCA</name>
<organism evidence="3 4">
    <name type="scientific">Rhodobacter capsulatus</name>
    <name type="common">Rhodopseudomonas capsulata</name>
    <dbReference type="NCBI Taxonomy" id="1061"/>
    <lineage>
        <taxon>Bacteria</taxon>
        <taxon>Pseudomonadati</taxon>
        <taxon>Pseudomonadota</taxon>
        <taxon>Alphaproteobacteria</taxon>
        <taxon>Rhodobacterales</taxon>
        <taxon>Rhodobacter group</taxon>
        <taxon>Rhodobacter</taxon>
    </lineage>
</organism>
<accession>A0A4U1JLU2</accession>